<dbReference type="RefSeq" id="WP_152868658.1">
    <property type="nucleotide sequence ID" value="NZ_VMNX01000257.1"/>
</dbReference>
<evidence type="ECO:0000313" key="2">
    <source>
        <dbReference type="EMBL" id="MPY54252.1"/>
    </source>
</evidence>
<gene>
    <name evidence="2" type="ORF">FPZ41_39135</name>
</gene>
<protein>
    <submittedName>
        <fullName evidence="2">DUF190 domain-containing protein</fullName>
    </submittedName>
</protein>
<dbReference type="InterPro" id="IPR003793">
    <property type="entry name" value="UPF0166"/>
</dbReference>
<dbReference type="EMBL" id="VMNX01000257">
    <property type="protein sequence ID" value="MPY54252.1"/>
    <property type="molecule type" value="Genomic_DNA"/>
</dbReference>
<name>A0A5N8X4L8_9ACTN</name>
<dbReference type="InterPro" id="IPR015867">
    <property type="entry name" value="N-reg_PII/ATP_PRibTrfase_C"/>
</dbReference>
<accession>A0A5N8X4L8</accession>
<evidence type="ECO:0000313" key="3">
    <source>
        <dbReference type="Proteomes" id="UP000373149"/>
    </source>
</evidence>
<proteinExistence type="inferred from homology"/>
<dbReference type="Gene3D" id="3.30.70.120">
    <property type="match status" value="1"/>
</dbReference>
<comment type="similarity">
    <text evidence="1">Belongs to the UPF0166 family.</text>
</comment>
<reference evidence="2 3" key="1">
    <citation type="submission" date="2019-09" db="EMBL/GenBank/DDBJ databases">
        <authorList>
            <person name="Duangmal K."/>
            <person name="Teo W.F.A."/>
            <person name="Lipun K."/>
        </authorList>
    </citation>
    <scope>NUCLEOTIDE SEQUENCE [LARGE SCALE GENOMIC DNA]</scope>
    <source>
        <strain evidence="2 3">K1PN6</strain>
    </source>
</reference>
<sequence>MALEAMSARLTIRLSASAVWHHKPAYAEIVHRAHAAGLAGASVFHGFEGYGTHLEIHDDKPSRPRKHGPCGVVLIDTEDQLRAFLDTLEDILSVNGVAVLDRVQVHLPAPR</sequence>
<dbReference type="PANTHER" id="PTHR35983">
    <property type="entry name" value="UPF0166 PROTEIN TM_0021"/>
    <property type="match status" value="1"/>
</dbReference>
<dbReference type="InterPro" id="IPR011322">
    <property type="entry name" value="N-reg_PII-like_a/b"/>
</dbReference>
<dbReference type="AlphaFoldDB" id="A0A5N8X4L8"/>
<dbReference type="Proteomes" id="UP000373149">
    <property type="component" value="Unassembled WGS sequence"/>
</dbReference>
<dbReference type="SUPFAM" id="SSF54913">
    <property type="entry name" value="GlnB-like"/>
    <property type="match status" value="1"/>
</dbReference>
<organism evidence="2 3">
    <name type="scientific">Streptomyces acidicola</name>
    <dbReference type="NCBI Taxonomy" id="2596892"/>
    <lineage>
        <taxon>Bacteria</taxon>
        <taxon>Bacillati</taxon>
        <taxon>Actinomycetota</taxon>
        <taxon>Actinomycetes</taxon>
        <taxon>Kitasatosporales</taxon>
        <taxon>Streptomycetaceae</taxon>
        <taxon>Streptomyces</taxon>
    </lineage>
</organism>
<dbReference type="Pfam" id="PF02641">
    <property type="entry name" value="DUF190"/>
    <property type="match status" value="1"/>
</dbReference>
<dbReference type="PANTHER" id="PTHR35983:SF1">
    <property type="entry name" value="UPF0166 PROTEIN TM_0021"/>
    <property type="match status" value="1"/>
</dbReference>
<keyword evidence="3" id="KW-1185">Reference proteome</keyword>
<comment type="caution">
    <text evidence="2">The sequence shown here is derived from an EMBL/GenBank/DDBJ whole genome shotgun (WGS) entry which is preliminary data.</text>
</comment>
<evidence type="ECO:0000256" key="1">
    <source>
        <dbReference type="ARBA" id="ARBA00010554"/>
    </source>
</evidence>